<feature type="non-terminal residue" evidence="2">
    <location>
        <position position="256"/>
    </location>
</feature>
<dbReference type="SUPFAM" id="SSF49464">
    <property type="entry name" value="Carboxypeptidase regulatory domain-like"/>
    <property type="match status" value="1"/>
</dbReference>
<dbReference type="InterPro" id="IPR039426">
    <property type="entry name" value="TonB-dep_rcpt-like"/>
</dbReference>
<dbReference type="Gene3D" id="2.170.130.10">
    <property type="entry name" value="TonB-dependent receptor, plug domain"/>
    <property type="match status" value="1"/>
</dbReference>
<name>K1TFD7_9ZZZZ</name>
<comment type="caution">
    <text evidence="2">The sequence shown here is derived from an EMBL/GenBank/DDBJ whole genome shotgun (WGS) entry which is preliminary data.</text>
</comment>
<evidence type="ECO:0000259" key="1">
    <source>
        <dbReference type="Pfam" id="PF07715"/>
    </source>
</evidence>
<dbReference type="SUPFAM" id="SSF56935">
    <property type="entry name" value="Porins"/>
    <property type="match status" value="1"/>
</dbReference>
<sequence>KQPINQVLDQLVRGTDLTYSVEGQNILLSVKKDDSRPVRISGQVLDGNGLPVIGAAVLVKGTTIGASTDLNGGYSLQVPPPAENAVLIVNYLGYQTVEAVVGSRTQVDFTLREETQQVDAVVVTALGIKRSEKALSYNVQQVDSESLLANKDANFINSLNGKVAGVTINASSSGVGGASKVVMRGQKSIMQSSNALYVIDGVPMFTTARDGGTEFGSQGTTDPIADINPEDIESISVLNGAAAAVPLWIGRRQRRH</sequence>
<keyword evidence="2" id="KW-0675">Receptor</keyword>
<accession>K1TFD7</accession>
<evidence type="ECO:0000313" key="2">
    <source>
        <dbReference type="EMBL" id="EKC65095.1"/>
    </source>
</evidence>
<dbReference type="Gene3D" id="2.60.40.1120">
    <property type="entry name" value="Carboxypeptidase-like, regulatory domain"/>
    <property type="match status" value="1"/>
</dbReference>
<dbReference type="InterPro" id="IPR008969">
    <property type="entry name" value="CarboxyPept-like_regulatory"/>
</dbReference>
<dbReference type="InterPro" id="IPR012910">
    <property type="entry name" value="Plug_dom"/>
</dbReference>
<dbReference type="Pfam" id="PF07715">
    <property type="entry name" value="Plug"/>
    <property type="match status" value="1"/>
</dbReference>
<dbReference type="Pfam" id="PF13715">
    <property type="entry name" value="CarbopepD_reg_2"/>
    <property type="match status" value="1"/>
</dbReference>
<reference evidence="2" key="1">
    <citation type="journal article" date="2013" name="Environ. Microbiol.">
        <title>Microbiota from the distal guts of lean and obese adolescents exhibit partial functional redundancy besides clear differences in community structure.</title>
        <authorList>
            <person name="Ferrer M."/>
            <person name="Ruiz A."/>
            <person name="Lanza F."/>
            <person name="Haange S.B."/>
            <person name="Oberbach A."/>
            <person name="Till H."/>
            <person name="Bargiela R."/>
            <person name="Campoy C."/>
            <person name="Segura M.T."/>
            <person name="Richter M."/>
            <person name="von Bergen M."/>
            <person name="Seifert J."/>
            <person name="Suarez A."/>
        </authorList>
    </citation>
    <scope>NUCLEOTIDE SEQUENCE</scope>
</reference>
<dbReference type="EMBL" id="AJWZ01004557">
    <property type="protein sequence ID" value="EKC65095.1"/>
    <property type="molecule type" value="Genomic_DNA"/>
</dbReference>
<feature type="domain" description="TonB-dependent receptor plug" evidence="1">
    <location>
        <begin position="134"/>
        <end position="244"/>
    </location>
</feature>
<protein>
    <submittedName>
        <fullName evidence="2">Protein containing TonB-dependent receptor, plug domain protein</fullName>
    </submittedName>
</protein>
<dbReference type="PROSITE" id="PS52016">
    <property type="entry name" value="TONB_DEPENDENT_REC_3"/>
    <property type="match status" value="1"/>
</dbReference>
<organism evidence="2">
    <name type="scientific">human gut metagenome</name>
    <dbReference type="NCBI Taxonomy" id="408170"/>
    <lineage>
        <taxon>unclassified sequences</taxon>
        <taxon>metagenomes</taxon>
        <taxon>organismal metagenomes</taxon>
    </lineage>
</organism>
<feature type="non-terminal residue" evidence="2">
    <location>
        <position position="1"/>
    </location>
</feature>
<proteinExistence type="predicted"/>
<dbReference type="InterPro" id="IPR037066">
    <property type="entry name" value="Plug_dom_sf"/>
</dbReference>
<dbReference type="AlphaFoldDB" id="K1TFD7"/>
<gene>
    <name evidence="2" type="ORF">OBE_06611</name>
</gene>